<dbReference type="CDD" id="cd11054">
    <property type="entry name" value="CYP24A1-like"/>
    <property type="match status" value="1"/>
</dbReference>
<dbReference type="PRINTS" id="PR00463">
    <property type="entry name" value="EP450I"/>
</dbReference>
<protein>
    <submittedName>
        <fullName evidence="10">Cytochrome P450 315a1, mitochondrial</fullName>
    </submittedName>
</protein>
<keyword evidence="3 8" id="KW-0349">Heme</keyword>
<dbReference type="CTD" id="44858"/>
<dbReference type="InterPro" id="IPR002401">
    <property type="entry name" value="Cyt_P450_E_grp-I"/>
</dbReference>
<reference evidence="10" key="1">
    <citation type="submission" date="2025-08" db="UniProtKB">
        <authorList>
            <consortium name="RefSeq"/>
        </authorList>
    </citation>
    <scope>IDENTIFICATION</scope>
    <source>
        <strain evidence="10">USDA-PBARC FA_bdor</strain>
        <tissue evidence="10">Whole organism</tissue>
    </source>
</reference>
<proteinExistence type="inferred from homology"/>
<dbReference type="GO" id="GO:0020037">
    <property type="term" value="F:heme binding"/>
    <property type="evidence" value="ECO:0007669"/>
    <property type="project" value="InterPro"/>
</dbReference>
<dbReference type="GO" id="GO:0005506">
    <property type="term" value="F:iron ion binding"/>
    <property type="evidence" value="ECO:0007669"/>
    <property type="project" value="InterPro"/>
</dbReference>
<comment type="cofactor">
    <cofactor evidence="1 8">
        <name>heme</name>
        <dbReference type="ChEBI" id="CHEBI:30413"/>
    </cofactor>
</comment>
<keyword evidence="4 8" id="KW-0479">Metal-binding</keyword>
<keyword evidence="5" id="KW-0560">Oxidoreductase</keyword>
<dbReference type="PANTHER" id="PTHR24279:SF120">
    <property type="entry name" value="CYTOCHROME P450"/>
    <property type="match status" value="1"/>
</dbReference>
<dbReference type="PANTHER" id="PTHR24279">
    <property type="entry name" value="CYTOCHROME P450"/>
    <property type="match status" value="1"/>
</dbReference>
<evidence type="ECO:0000256" key="6">
    <source>
        <dbReference type="ARBA" id="ARBA00023004"/>
    </source>
</evidence>
<evidence type="ECO:0000313" key="10">
    <source>
        <dbReference type="RefSeq" id="XP_011307320.1"/>
    </source>
</evidence>
<evidence type="ECO:0000256" key="2">
    <source>
        <dbReference type="ARBA" id="ARBA00010617"/>
    </source>
</evidence>
<evidence type="ECO:0000256" key="5">
    <source>
        <dbReference type="ARBA" id="ARBA00023002"/>
    </source>
</evidence>
<dbReference type="InterPro" id="IPR036396">
    <property type="entry name" value="Cyt_P450_sf"/>
</dbReference>
<dbReference type="OrthoDB" id="3945418at2759"/>
<dbReference type="KEGG" id="fas:105269044"/>
<gene>
    <name evidence="10" type="primary">sad</name>
</gene>
<dbReference type="RefSeq" id="XP_011307320.1">
    <property type="nucleotide sequence ID" value="XM_011309018.1"/>
</dbReference>
<name>A0A9R1TDW9_9HYME</name>
<dbReference type="Pfam" id="PF00067">
    <property type="entry name" value="p450"/>
    <property type="match status" value="1"/>
</dbReference>
<evidence type="ECO:0000256" key="4">
    <source>
        <dbReference type="ARBA" id="ARBA00022723"/>
    </source>
</evidence>
<dbReference type="Gene3D" id="1.10.630.10">
    <property type="entry name" value="Cytochrome P450"/>
    <property type="match status" value="1"/>
</dbReference>
<evidence type="ECO:0000256" key="7">
    <source>
        <dbReference type="ARBA" id="ARBA00023033"/>
    </source>
</evidence>
<dbReference type="Proteomes" id="UP000694866">
    <property type="component" value="Unplaced"/>
</dbReference>
<sequence length="500" mass="57146">MLNLVHKCLFTRGKVRQVDFSSVRCGKFKFSNGGAFSKNSVDTGKSEIPSCRKLSFFENLKGLVCWDRAQRLHEFVDQQHRALGPIFRMHIGAVTALFINSPESYQRIFKLEGPTPQNFVPEAWTLYNQMRQCPRGLLFMNGGEWLNNRRMLNKFFLKPYAAKEIIFTSCENEAVKLCNNWKLFADAGEIIPDLEKKLYLWSIEVMVSALVGKTWDLHREEFSSDLEILAENLHQVFVQSARLSFLPAKLIMRFQFPVWRKFVRVMDTSQNVAKGVVHKISKISDNGLFDLMRDSGIPDENLVAIIADLIIAAGDTTTYSTQWALYLLATHQDVQEKLFDISRSNSPQEIINNSYVKGILRESLRLYPTAPFLMRSLPEDSIIEGYKINKGELMIMSMYSSGRDNNNFPEASEFNPLRWTRDSRNKYEKVTNPLGTLPFAAGARSCVGKKVAETQIALTISKLVKTFRITCDNAEKVKMILHLISVPSEPLKLRLTTRSK</sequence>
<evidence type="ECO:0000256" key="3">
    <source>
        <dbReference type="ARBA" id="ARBA00022617"/>
    </source>
</evidence>
<dbReference type="GO" id="GO:0004497">
    <property type="term" value="F:monooxygenase activity"/>
    <property type="evidence" value="ECO:0007669"/>
    <property type="project" value="UniProtKB-KW"/>
</dbReference>
<dbReference type="GeneID" id="105269044"/>
<keyword evidence="7" id="KW-0503">Monooxygenase</keyword>
<feature type="binding site" description="axial binding residue" evidence="8">
    <location>
        <position position="446"/>
    </location>
    <ligand>
        <name>heme</name>
        <dbReference type="ChEBI" id="CHEBI:30413"/>
    </ligand>
    <ligandPart>
        <name>Fe</name>
        <dbReference type="ChEBI" id="CHEBI:18248"/>
    </ligandPart>
</feature>
<dbReference type="AlphaFoldDB" id="A0A9R1TDW9"/>
<evidence type="ECO:0000256" key="8">
    <source>
        <dbReference type="PIRSR" id="PIRSR602401-1"/>
    </source>
</evidence>
<dbReference type="InterPro" id="IPR050479">
    <property type="entry name" value="CYP11_CYP27_families"/>
</dbReference>
<dbReference type="PRINTS" id="PR00385">
    <property type="entry name" value="P450"/>
</dbReference>
<dbReference type="SUPFAM" id="SSF48264">
    <property type="entry name" value="Cytochrome P450"/>
    <property type="match status" value="1"/>
</dbReference>
<evidence type="ECO:0000313" key="9">
    <source>
        <dbReference type="Proteomes" id="UP000694866"/>
    </source>
</evidence>
<comment type="similarity">
    <text evidence="2">Belongs to the cytochrome P450 family.</text>
</comment>
<keyword evidence="6 8" id="KW-0408">Iron</keyword>
<keyword evidence="9" id="KW-1185">Reference proteome</keyword>
<dbReference type="GO" id="GO:0016705">
    <property type="term" value="F:oxidoreductase activity, acting on paired donors, with incorporation or reduction of molecular oxygen"/>
    <property type="evidence" value="ECO:0007669"/>
    <property type="project" value="InterPro"/>
</dbReference>
<dbReference type="InterPro" id="IPR001128">
    <property type="entry name" value="Cyt_P450"/>
</dbReference>
<accession>A0A9R1TDW9</accession>
<organism evidence="9 10">
    <name type="scientific">Fopius arisanus</name>
    <dbReference type="NCBI Taxonomy" id="64838"/>
    <lineage>
        <taxon>Eukaryota</taxon>
        <taxon>Metazoa</taxon>
        <taxon>Ecdysozoa</taxon>
        <taxon>Arthropoda</taxon>
        <taxon>Hexapoda</taxon>
        <taxon>Insecta</taxon>
        <taxon>Pterygota</taxon>
        <taxon>Neoptera</taxon>
        <taxon>Endopterygota</taxon>
        <taxon>Hymenoptera</taxon>
        <taxon>Apocrita</taxon>
        <taxon>Ichneumonoidea</taxon>
        <taxon>Braconidae</taxon>
        <taxon>Opiinae</taxon>
        <taxon>Fopius</taxon>
    </lineage>
</organism>
<evidence type="ECO:0000256" key="1">
    <source>
        <dbReference type="ARBA" id="ARBA00001971"/>
    </source>
</evidence>